<dbReference type="AlphaFoldDB" id="A0A838B3P6"/>
<evidence type="ECO:0000313" key="3">
    <source>
        <dbReference type="EMBL" id="MBA1140404.1"/>
    </source>
</evidence>
<evidence type="ECO:0000256" key="1">
    <source>
        <dbReference type="SAM" id="MobiDB-lite"/>
    </source>
</evidence>
<keyword evidence="2" id="KW-0472">Membrane</keyword>
<comment type="caution">
    <text evidence="3">The sequence shown here is derived from an EMBL/GenBank/DDBJ whole genome shotgun (WGS) entry which is preliminary data.</text>
</comment>
<evidence type="ECO:0000256" key="2">
    <source>
        <dbReference type="SAM" id="Phobius"/>
    </source>
</evidence>
<feature type="compositionally biased region" description="Basic and acidic residues" evidence="1">
    <location>
        <begin position="180"/>
        <end position="207"/>
    </location>
</feature>
<reference evidence="3 4" key="1">
    <citation type="submission" date="2020-07" db="EMBL/GenBank/DDBJ databases">
        <title>Definition of the novel symbiovar canariense within Mesorhizobium novociceri, a new species of genus Mesorhizobium nodulating Cicer canariense in the Caldera de Taburiente National Park (La Palma, Canary Islands).</title>
        <authorList>
            <person name="Leon-Barrios M."/>
            <person name="Perez-Yepez J."/>
            <person name="Flores-Felix J.D."/>
            <person name="Ramirez-Baena M.H."/>
            <person name="Pulido-Suarez L."/>
            <person name="Igual J.M."/>
            <person name="Velazquez E."/>
            <person name="Peix A."/>
        </authorList>
    </citation>
    <scope>NUCLEOTIDE SEQUENCE [LARGE SCALE GENOMIC DNA]</scope>
    <source>
        <strain evidence="3 4">CCANP35</strain>
    </source>
</reference>
<organism evidence="3 4">
    <name type="scientific">Mesorhizobium neociceri</name>
    <dbReference type="NCBI Taxonomy" id="1307853"/>
    <lineage>
        <taxon>Bacteria</taxon>
        <taxon>Pseudomonadati</taxon>
        <taxon>Pseudomonadota</taxon>
        <taxon>Alphaproteobacteria</taxon>
        <taxon>Hyphomicrobiales</taxon>
        <taxon>Phyllobacteriaceae</taxon>
        <taxon>Mesorhizobium</taxon>
    </lineage>
</organism>
<feature type="transmembrane region" description="Helical" evidence="2">
    <location>
        <begin position="118"/>
        <end position="138"/>
    </location>
</feature>
<dbReference type="Proteomes" id="UP000558284">
    <property type="component" value="Unassembled WGS sequence"/>
</dbReference>
<evidence type="ECO:0008006" key="5">
    <source>
        <dbReference type="Google" id="ProtNLM"/>
    </source>
</evidence>
<keyword evidence="4" id="KW-1185">Reference proteome</keyword>
<evidence type="ECO:0000313" key="4">
    <source>
        <dbReference type="Proteomes" id="UP000558284"/>
    </source>
</evidence>
<keyword evidence="2" id="KW-0812">Transmembrane</keyword>
<feature type="transmembrane region" description="Helical" evidence="2">
    <location>
        <begin position="91"/>
        <end position="112"/>
    </location>
</feature>
<feature type="region of interest" description="Disordered" evidence="1">
    <location>
        <begin position="167"/>
        <end position="207"/>
    </location>
</feature>
<keyword evidence="2" id="KW-1133">Transmembrane helix</keyword>
<proteinExistence type="predicted"/>
<accession>A0A838B3P6</accession>
<sequence>MRPILTSFLALHWAVVFALLAFICMDGNRGVAGALGVLGVVMENTRLVDLDNAAVVAPLAIALLVVAVLFCWVFVESLVNAAASPDGADSVARTAFISASAVLSLILIGGAAQGINGLFMVVAVQLAALLASYVAMLAERRSVFAGAVSREAESRATAHAMAQGAAHGSLLSRISGRPDIGPRDGGPRDGGPRDGGHRGGSSRRDGH</sequence>
<protein>
    <recommendedName>
        <fullName evidence="5">Transmembrane protein</fullName>
    </recommendedName>
</protein>
<name>A0A838B3P6_9HYPH</name>
<gene>
    <name evidence="3" type="ORF">H0241_09050</name>
</gene>
<dbReference type="RefSeq" id="WP_181057086.1">
    <property type="nucleotide sequence ID" value="NZ_JACDTY010000003.1"/>
</dbReference>
<dbReference type="EMBL" id="JACDTY010000003">
    <property type="protein sequence ID" value="MBA1140404.1"/>
    <property type="molecule type" value="Genomic_DNA"/>
</dbReference>
<feature type="transmembrane region" description="Helical" evidence="2">
    <location>
        <begin position="56"/>
        <end position="79"/>
    </location>
</feature>